<dbReference type="InterPro" id="IPR009839">
    <property type="entry name" value="SseB_N"/>
</dbReference>
<protein>
    <submittedName>
        <fullName evidence="2">SseB protein N-terminal domain-containing protein</fullName>
    </submittedName>
</protein>
<name>A0A238VL00_9PSEU</name>
<dbReference type="AlphaFoldDB" id="A0A238VL00"/>
<proteinExistence type="predicted"/>
<evidence type="ECO:0000313" key="3">
    <source>
        <dbReference type="Proteomes" id="UP000198348"/>
    </source>
</evidence>
<dbReference type="Proteomes" id="UP000198348">
    <property type="component" value="Unassembled WGS sequence"/>
</dbReference>
<gene>
    <name evidence="2" type="ORF">SAMN06265360_10326</name>
</gene>
<sequence>MSDDTPATGLEAALAATAGQDIDDALLLTLAVGEFAVPNMSADPERDELTLPFIERLGIRYALVFTSRQRVEEFGLESYEVVTMTGELLGAAWPLDEDVWLAIDAASDHGAMLSPEKVRSLRSMAGTG</sequence>
<dbReference type="OrthoDB" id="4211779at2"/>
<evidence type="ECO:0000313" key="2">
    <source>
        <dbReference type="EMBL" id="SNR34878.1"/>
    </source>
</evidence>
<feature type="domain" description="SseB protein N-terminal" evidence="1">
    <location>
        <begin position="10"/>
        <end position="119"/>
    </location>
</feature>
<reference evidence="2 3" key="1">
    <citation type="submission" date="2017-06" db="EMBL/GenBank/DDBJ databases">
        <authorList>
            <person name="Kim H.J."/>
            <person name="Triplett B.A."/>
        </authorList>
    </citation>
    <scope>NUCLEOTIDE SEQUENCE [LARGE SCALE GENOMIC DNA]</scope>
    <source>
        <strain evidence="2 3">DSM 45207</strain>
    </source>
</reference>
<dbReference type="RefSeq" id="WP_089299911.1">
    <property type="nucleotide sequence ID" value="NZ_FZNW01000003.1"/>
</dbReference>
<dbReference type="Pfam" id="PF07179">
    <property type="entry name" value="SseB"/>
    <property type="match status" value="1"/>
</dbReference>
<keyword evidence="3" id="KW-1185">Reference proteome</keyword>
<dbReference type="EMBL" id="FZNW01000003">
    <property type="protein sequence ID" value="SNR34878.1"/>
    <property type="molecule type" value="Genomic_DNA"/>
</dbReference>
<accession>A0A238VL00</accession>
<evidence type="ECO:0000259" key="1">
    <source>
        <dbReference type="Pfam" id="PF07179"/>
    </source>
</evidence>
<organism evidence="2 3">
    <name type="scientific">Haloechinothrix alba</name>
    <dbReference type="NCBI Taxonomy" id="664784"/>
    <lineage>
        <taxon>Bacteria</taxon>
        <taxon>Bacillati</taxon>
        <taxon>Actinomycetota</taxon>
        <taxon>Actinomycetes</taxon>
        <taxon>Pseudonocardiales</taxon>
        <taxon>Pseudonocardiaceae</taxon>
        <taxon>Haloechinothrix</taxon>
    </lineage>
</organism>